<feature type="region of interest" description="Disordered" evidence="1">
    <location>
        <begin position="33"/>
        <end position="141"/>
    </location>
</feature>
<reference evidence="2 3" key="1">
    <citation type="submission" date="2019-09" db="EMBL/GenBank/DDBJ databases">
        <title>A chromosome-level genome assembly of the Chinese tupelo Nyssa sinensis.</title>
        <authorList>
            <person name="Yang X."/>
            <person name="Kang M."/>
            <person name="Yang Y."/>
            <person name="Xiong H."/>
            <person name="Wang M."/>
            <person name="Zhang Z."/>
            <person name="Wang Z."/>
            <person name="Wu H."/>
            <person name="Ma T."/>
            <person name="Liu J."/>
            <person name="Xi Z."/>
        </authorList>
    </citation>
    <scope>NUCLEOTIDE SEQUENCE [LARGE SCALE GENOMIC DNA]</scope>
    <source>
        <strain evidence="2">J267</strain>
        <tissue evidence="2">Leaf</tissue>
    </source>
</reference>
<organism evidence="2 3">
    <name type="scientific">Nyssa sinensis</name>
    <dbReference type="NCBI Taxonomy" id="561372"/>
    <lineage>
        <taxon>Eukaryota</taxon>
        <taxon>Viridiplantae</taxon>
        <taxon>Streptophyta</taxon>
        <taxon>Embryophyta</taxon>
        <taxon>Tracheophyta</taxon>
        <taxon>Spermatophyta</taxon>
        <taxon>Magnoliopsida</taxon>
        <taxon>eudicotyledons</taxon>
        <taxon>Gunneridae</taxon>
        <taxon>Pentapetalae</taxon>
        <taxon>asterids</taxon>
        <taxon>Cornales</taxon>
        <taxon>Nyssaceae</taxon>
        <taxon>Nyssa</taxon>
    </lineage>
</organism>
<dbReference type="OrthoDB" id="1752139at2759"/>
<feature type="compositionally biased region" description="Pro residues" evidence="1">
    <location>
        <begin position="118"/>
        <end position="137"/>
    </location>
</feature>
<evidence type="ECO:0000313" key="2">
    <source>
        <dbReference type="EMBL" id="KAA8525734.1"/>
    </source>
</evidence>
<dbReference type="PANTHER" id="PTHR33223">
    <property type="entry name" value="CCHC-TYPE DOMAIN-CONTAINING PROTEIN"/>
    <property type="match status" value="1"/>
</dbReference>
<name>A0A5J5A6A7_9ASTE</name>
<gene>
    <name evidence="2" type="ORF">F0562_007589</name>
</gene>
<keyword evidence="3" id="KW-1185">Reference proteome</keyword>
<evidence type="ECO:0000256" key="1">
    <source>
        <dbReference type="SAM" id="MobiDB-lite"/>
    </source>
</evidence>
<evidence type="ECO:0000313" key="3">
    <source>
        <dbReference type="Proteomes" id="UP000325577"/>
    </source>
</evidence>
<dbReference type="PANTHER" id="PTHR33223:SF10">
    <property type="entry name" value="AMINOTRANSFERASE-LIKE PLANT MOBILE DOMAIN-CONTAINING PROTEIN"/>
    <property type="match status" value="1"/>
</dbReference>
<dbReference type="AlphaFoldDB" id="A0A5J5A6A7"/>
<feature type="compositionally biased region" description="Polar residues" evidence="1">
    <location>
        <begin position="33"/>
        <end position="42"/>
    </location>
</feature>
<sequence>MRQEIESIKRHNELVQEQLLAITRTLATLTQNQAAGSPNPSVNFAAGTQPPVATENEELHEQAPTNQPGHPPGFARVGRDPQPSAAPSWGTSAFVPDVHYRSTTRAPTPRASGAHPAPQEPHPYAAPIPPVRNPPPSEGRTQPYYLEAKAVRQDSQDVRLRDPRRVEEIVESMDRTIALRGPQNPPEQDELAKLLGRLATPFTHAIMSEERPRKFMVPKFTLYDGSGDLGDHLSHYQHTMALHGASDAFMCRTFITSLKGTALKWFHNLPPNSITSFYELGRQFLDSKKYL</sequence>
<proteinExistence type="predicted"/>
<protein>
    <recommendedName>
        <fullName evidence="4">Retrotransposon gag domain-containing protein</fullName>
    </recommendedName>
</protein>
<dbReference type="EMBL" id="CM018046">
    <property type="protein sequence ID" value="KAA8525734.1"/>
    <property type="molecule type" value="Genomic_DNA"/>
</dbReference>
<evidence type="ECO:0008006" key="4">
    <source>
        <dbReference type="Google" id="ProtNLM"/>
    </source>
</evidence>
<dbReference type="Proteomes" id="UP000325577">
    <property type="component" value="Linkage Group LG3"/>
</dbReference>
<accession>A0A5J5A6A7</accession>